<dbReference type="GO" id="GO:0005886">
    <property type="term" value="C:plasma membrane"/>
    <property type="evidence" value="ECO:0007669"/>
    <property type="project" value="TreeGrafter"/>
</dbReference>
<proteinExistence type="predicted"/>
<keyword evidence="3 5" id="KW-1133">Transmembrane helix</keyword>
<evidence type="ECO:0000256" key="1">
    <source>
        <dbReference type="ARBA" id="ARBA00004141"/>
    </source>
</evidence>
<gene>
    <name evidence="6" type="ORF">METZ01_LOCUS486984</name>
</gene>
<dbReference type="PANTHER" id="PTHR43461">
    <property type="entry name" value="TRANSMEMBRANE PROTEIN 256"/>
    <property type="match status" value="1"/>
</dbReference>
<evidence type="ECO:0000256" key="3">
    <source>
        <dbReference type="ARBA" id="ARBA00022989"/>
    </source>
</evidence>
<comment type="subcellular location">
    <subcellularLocation>
        <location evidence="1">Membrane</location>
        <topology evidence="1">Multi-pass membrane protein</topology>
    </subcellularLocation>
</comment>
<dbReference type="AlphaFoldDB" id="A0A383CQ27"/>
<dbReference type="InterPro" id="IPR006696">
    <property type="entry name" value="DUF423"/>
</dbReference>
<dbReference type="EMBL" id="UINC01210599">
    <property type="protein sequence ID" value="SVE34130.1"/>
    <property type="molecule type" value="Genomic_DNA"/>
</dbReference>
<reference evidence="6" key="1">
    <citation type="submission" date="2018-05" db="EMBL/GenBank/DDBJ databases">
        <authorList>
            <person name="Lanie J.A."/>
            <person name="Ng W.-L."/>
            <person name="Kazmierczak K.M."/>
            <person name="Andrzejewski T.M."/>
            <person name="Davidsen T.M."/>
            <person name="Wayne K.J."/>
            <person name="Tettelin H."/>
            <person name="Glass J.I."/>
            <person name="Rusch D."/>
            <person name="Podicherti R."/>
            <person name="Tsui H.-C.T."/>
            <person name="Winkler M.E."/>
        </authorList>
    </citation>
    <scope>NUCLEOTIDE SEQUENCE</scope>
</reference>
<evidence type="ECO:0000313" key="6">
    <source>
        <dbReference type="EMBL" id="SVE34130.1"/>
    </source>
</evidence>
<feature type="transmembrane region" description="Helical" evidence="5">
    <location>
        <begin position="47"/>
        <end position="63"/>
    </location>
</feature>
<evidence type="ECO:0000256" key="5">
    <source>
        <dbReference type="SAM" id="Phobius"/>
    </source>
</evidence>
<dbReference type="Pfam" id="PF04241">
    <property type="entry name" value="DUF423"/>
    <property type="match status" value="1"/>
</dbReference>
<accession>A0A383CQ27</accession>
<evidence type="ECO:0008006" key="7">
    <source>
        <dbReference type="Google" id="ProtNLM"/>
    </source>
</evidence>
<feature type="non-terminal residue" evidence="6">
    <location>
        <position position="101"/>
    </location>
</feature>
<feature type="transmembrane region" description="Helical" evidence="5">
    <location>
        <begin position="69"/>
        <end position="90"/>
    </location>
</feature>
<name>A0A383CQ27_9ZZZZ</name>
<feature type="transmembrane region" description="Helical" evidence="5">
    <location>
        <begin position="6"/>
        <end position="27"/>
    </location>
</feature>
<dbReference type="PANTHER" id="PTHR43461:SF1">
    <property type="entry name" value="TRANSMEMBRANE PROTEIN 256"/>
    <property type="match status" value="1"/>
</dbReference>
<protein>
    <recommendedName>
        <fullName evidence="7">DUF423 domain-containing protein</fullName>
    </recommendedName>
</protein>
<organism evidence="6">
    <name type="scientific">marine metagenome</name>
    <dbReference type="NCBI Taxonomy" id="408172"/>
    <lineage>
        <taxon>unclassified sequences</taxon>
        <taxon>metagenomes</taxon>
        <taxon>ecological metagenomes</taxon>
    </lineage>
</organism>
<keyword evidence="2 5" id="KW-0812">Transmembrane</keyword>
<evidence type="ECO:0000256" key="2">
    <source>
        <dbReference type="ARBA" id="ARBA00022692"/>
    </source>
</evidence>
<sequence length="101" mass="10645">MLKYVIGIGAFMGLISVVLGALGAHILKGHLDAEALHIFETGARFQMYHAVILIITGLIYGIWGSKLLIVAGGFFLIGTLIFSGSLYALALSDIKILGAIA</sequence>
<keyword evidence="4 5" id="KW-0472">Membrane</keyword>
<evidence type="ECO:0000256" key="4">
    <source>
        <dbReference type="ARBA" id="ARBA00023136"/>
    </source>
</evidence>